<feature type="compositionally biased region" description="Basic residues" evidence="2">
    <location>
        <begin position="1"/>
        <end position="11"/>
    </location>
</feature>
<evidence type="ECO:0000256" key="1">
    <source>
        <dbReference type="ARBA" id="ARBA00009670"/>
    </source>
</evidence>
<dbReference type="CDD" id="cd05121">
    <property type="entry name" value="ABC1_ADCK3-like"/>
    <property type="match status" value="1"/>
</dbReference>
<evidence type="ECO:0000313" key="6">
    <source>
        <dbReference type="Proteomes" id="UP000291469"/>
    </source>
</evidence>
<dbReference type="PANTHER" id="PTHR10566:SF113">
    <property type="entry name" value="PROTEIN ACTIVITY OF BC1 COMPLEX KINASE 7, CHLOROPLASTIC"/>
    <property type="match status" value="1"/>
</dbReference>
<dbReference type="GO" id="GO:0016301">
    <property type="term" value="F:kinase activity"/>
    <property type="evidence" value="ECO:0007669"/>
    <property type="project" value="UniProtKB-KW"/>
</dbReference>
<dbReference type="Pfam" id="PF03109">
    <property type="entry name" value="ABC1"/>
    <property type="match status" value="1"/>
</dbReference>
<accession>A0A411YF60</accession>
<name>A0A411YF60_9ACTN</name>
<dbReference type="AlphaFoldDB" id="A0A411YF60"/>
<keyword evidence="3" id="KW-0472">Membrane</keyword>
<dbReference type="InterPro" id="IPR050154">
    <property type="entry name" value="UbiB_kinase"/>
</dbReference>
<protein>
    <submittedName>
        <fullName evidence="5">AarF/ABC1/UbiB kinase family protein</fullName>
    </submittedName>
</protein>
<feature type="transmembrane region" description="Helical" evidence="3">
    <location>
        <begin position="523"/>
        <end position="546"/>
    </location>
</feature>
<keyword evidence="3" id="KW-1133">Transmembrane helix</keyword>
<evidence type="ECO:0000256" key="2">
    <source>
        <dbReference type="SAM" id="MobiDB-lite"/>
    </source>
</evidence>
<evidence type="ECO:0000313" key="5">
    <source>
        <dbReference type="EMBL" id="QBI19865.1"/>
    </source>
</evidence>
<gene>
    <name evidence="5" type="ORF">ER308_10045</name>
</gene>
<comment type="similarity">
    <text evidence="1">Belongs to the protein kinase superfamily. ADCK protein kinase family.</text>
</comment>
<dbReference type="EMBL" id="CP036402">
    <property type="protein sequence ID" value="QBI19865.1"/>
    <property type="molecule type" value="Genomic_DNA"/>
</dbReference>
<feature type="transmembrane region" description="Helical" evidence="3">
    <location>
        <begin position="493"/>
        <end position="511"/>
    </location>
</feature>
<dbReference type="InterPro" id="IPR011009">
    <property type="entry name" value="Kinase-like_dom_sf"/>
</dbReference>
<evidence type="ECO:0000259" key="4">
    <source>
        <dbReference type="Pfam" id="PF03109"/>
    </source>
</evidence>
<feature type="domain" description="ABC1 atypical kinase-like" evidence="4">
    <location>
        <begin position="94"/>
        <end position="326"/>
    </location>
</feature>
<dbReference type="Proteomes" id="UP000291469">
    <property type="component" value="Chromosome"/>
</dbReference>
<organism evidence="5 6">
    <name type="scientific">Egibacter rhizosphaerae</name>
    <dbReference type="NCBI Taxonomy" id="1670831"/>
    <lineage>
        <taxon>Bacteria</taxon>
        <taxon>Bacillati</taxon>
        <taxon>Actinomycetota</taxon>
        <taxon>Nitriliruptoria</taxon>
        <taxon>Egibacterales</taxon>
        <taxon>Egibacteraceae</taxon>
        <taxon>Egibacter</taxon>
    </lineage>
</organism>
<dbReference type="SUPFAM" id="SSF56112">
    <property type="entry name" value="Protein kinase-like (PK-like)"/>
    <property type="match status" value="1"/>
</dbReference>
<dbReference type="InterPro" id="IPR004147">
    <property type="entry name" value="ABC1_dom"/>
</dbReference>
<evidence type="ECO:0000256" key="3">
    <source>
        <dbReference type="SAM" id="Phobius"/>
    </source>
</evidence>
<proteinExistence type="inferred from homology"/>
<keyword evidence="3" id="KW-0812">Transmembrane</keyword>
<sequence length="556" mass="60408">MGWRRGRRRNSRERPTRPASRPRRIRSRLAARHGLAPFLGLKRGRVSTRDPAELARRARTALEGAGGMFTKLGQLLATRPDLLPPEALTEFGRLHASARPLTREEVQAAIAAEVGDIDAVFAEIDWEPLGSASIAQAHTARLHDGREVVLKIRRPALEDVVERDLAIAVWLARTAERRTNWGRAYEVTALAEEFAHALRAELDFRHEGEATVEMAAAVADYPGVRVPWIDEAHTTERLLVMERLVGPTLSAAPRERLVGDAGVLGDDLCASQVTAMMAGERFHGDPHPGNVVLCTDGSLGLIDFGVTGKLDTFERSSMFQMLLAIKLEEPSLLYESLVAVGALSPARDPDEIERALARFMAANLGPGLPPAQALTDLLRLTTELGLRLPPQASTMFRALATLAGTLEQLSPGYPLIERVAALGGAEARERMTPASVGEFVQHEWAQLGPLLRRAPRHLDRLATVVEHGGLTARVRLFADAADVRVVERLLDRAVLAVLSLGVGLLSVLMLGTEVGPELAGADVRLIEVLGWTGLFAGTVLMLRVLLDVLRAEPRGP</sequence>
<feature type="region of interest" description="Disordered" evidence="2">
    <location>
        <begin position="1"/>
        <end position="22"/>
    </location>
</feature>
<keyword evidence="6" id="KW-1185">Reference proteome</keyword>
<dbReference type="OrthoDB" id="9795390at2"/>
<dbReference type="KEGG" id="erz:ER308_10045"/>
<keyword evidence="5" id="KW-0418">Kinase</keyword>
<keyword evidence="5" id="KW-0808">Transferase</keyword>
<reference evidence="5 6" key="1">
    <citation type="submission" date="2019-01" db="EMBL/GenBank/DDBJ databases">
        <title>Egibacter rhizosphaerae EGI 80759T.</title>
        <authorList>
            <person name="Chen D.-D."/>
            <person name="Tian Y."/>
            <person name="Jiao J.-Y."/>
            <person name="Zhang X.-T."/>
            <person name="Zhang Y.-G."/>
            <person name="Zhang Y."/>
            <person name="Xiao M."/>
            <person name="Shu W.-S."/>
            <person name="Li W.-J."/>
        </authorList>
    </citation>
    <scope>NUCLEOTIDE SEQUENCE [LARGE SCALE GENOMIC DNA]</scope>
    <source>
        <strain evidence="5 6">EGI 80759</strain>
    </source>
</reference>
<dbReference type="PANTHER" id="PTHR10566">
    <property type="entry name" value="CHAPERONE-ACTIVITY OF BC1 COMPLEX CABC1 -RELATED"/>
    <property type="match status" value="1"/>
</dbReference>